<keyword evidence="3" id="KW-0597">Phosphoprotein</keyword>
<dbReference type="InterPro" id="IPR014030">
    <property type="entry name" value="Ketoacyl_synth_N"/>
</dbReference>
<feature type="domain" description="Ketosynthase family 3 (KS3)" evidence="8">
    <location>
        <begin position="33"/>
        <end position="456"/>
    </location>
</feature>
<evidence type="ECO:0000313" key="10">
    <source>
        <dbReference type="Proteomes" id="UP000316639"/>
    </source>
</evidence>
<evidence type="ECO:0000256" key="4">
    <source>
        <dbReference type="ARBA" id="ARBA00022679"/>
    </source>
</evidence>
<dbReference type="Pfam" id="PF08990">
    <property type="entry name" value="Docking"/>
    <property type="match status" value="1"/>
</dbReference>
<dbReference type="PANTHER" id="PTHR43775">
    <property type="entry name" value="FATTY ACID SYNTHASE"/>
    <property type="match status" value="1"/>
</dbReference>
<evidence type="ECO:0000313" key="9">
    <source>
        <dbReference type="EMBL" id="TWP46691.1"/>
    </source>
</evidence>
<evidence type="ECO:0000256" key="3">
    <source>
        <dbReference type="ARBA" id="ARBA00022553"/>
    </source>
</evidence>
<dbReference type="PROSITE" id="PS52004">
    <property type="entry name" value="KS3_2"/>
    <property type="match status" value="1"/>
</dbReference>
<dbReference type="AlphaFoldDB" id="A0A563EJ78"/>
<dbReference type="CDD" id="cd00833">
    <property type="entry name" value="PKS"/>
    <property type="match status" value="1"/>
</dbReference>
<dbReference type="InterPro" id="IPR015083">
    <property type="entry name" value="NorB/c/GfsB-D-like_docking"/>
</dbReference>
<sequence length="938" mass="97059">MESDDKAIAYLKRTAAELRQTRQRLSEIEASRVEPIAVVGIGVRLPGGVASAEDLWTALANGADLVGDFPADRGWDVDGLYDPDPDAPGKSYTRRGGFLTGAAEFDAGFFGISPREALAMDPQQRLLLETSWEALEHAGIDPTRLRGEAVGVYTGLITHDYATLGGANEAVEGLRAAGSAGSVAAGRVSYVLGVEGPAVTVDTACSSSLVAIHLAVQALRSGECRMALAGGATVMATPEAFVEFSRQRGLSADGRCRAFAEGADGTGWAEGAGVVVLERLSDAQRTGRRILGVIRGTAVNQDGASNGLTAPNGPAQQKVITQALTNAGLSAGDVDLVEAHGTGTTLGDPIEAQALIAAYGQNRETPLYLGSLKSNIGHAQAAAGVAGVIKMILSMRHGVMPRTLHVDAPSSRIDWSAGAVELLTEAREWPSSGRPRRAGVSSFGVSGTNAHVIVEEGPPIEPPAVSAVDGVVPLVVSARSAAALQEQASRLAEVDAGVGDVAGALLARPLWEHRAVVLAGDGDELRDGLHALAEGRSAPGVTTGVADAAGKTVFVFPGQGAQWAGMARGLWAADPVFAARMAECERALAPVVDWSLADVVHGVDGAPTIDRVDVVQPVSFAVMVSLAAVWQACGVRPDAVVGHSQGELAAACVAGALSLDDAARIVALRSKVIAAELAGRGGMMSVAEPVDRVAERLTGRVEIAAVNGPASVVVAGDLDALESLRVACESDGVRARLIPVDYASHTWHVDAIEEQLAELSGVGAPTVPWLSTVDVEWVTGPVESGYWFRNLRQQVRFADAVGQLADQGFGVFVEVSSHPVLTSSVEDVVGPGKVVCGTLRRDQDESRRLLQSLAELFVRGVPVDWSRYVPEGGHVELPAYAFQRERYWLAAAPGTGDLAGLGLRSAGHPLLGAVVEVPESGWCGADRPGGGGCASVAG</sequence>
<dbReference type="GO" id="GO:0006633">
    <property type="term" value="P:fatty acid biosynthetic process"/>
    <property type="evidence" value="ECO:0007669"/>
    <property type="project" value="InterPro"/>
</dbReference>
<dbReference type="InterPro" id="IPR016036">
    <property type="entry name" value="Malonyl_transacylase_ACP-bd"/>
</dbReference>
<dbReference type="Gene3D" id="3.40.366.10">
    <property type="entry name" value="Malonyl-Coenzyme A Acyl Carrier Protein, domain 2"/>
    <property type="match status" value="1"/>
</dbReference>
<keyword evidence="10" id="KW-1185">Reference proteome</keyword>
<evidence type="ECO:0000256" key="7">
    <source>
        <dbReference type="ARBA" id="ARBA00023315"/>
    </source>
</evidence>
<comment type="cofactor">
    <cofactor evidence="1">
        <name>pantetheine 4'-phosphate</name>
        <dbReference type="ChEBI" id="CHEBI:47942"/>
    </cofactor>
</comment>
<evidence type="ECO:0000256" key="5">
    <source>
        <dbReference type="ARBA" id="ARBA00023194"/>
    </source>
</evidence>
<evidence type="ECO:0000256" key="1">
    <source>
        <dbReference type="ARBA" id="ARBA00001957"/>
    </source>
</evidence>
<dbReference type="Proteomes" id="UP000316639">
    <property type="component" value="Unassembled WGS sequence"/>
</dbReference>
<dbReference type="Gene3D" id="3.40.47.10">
    <property type="match status" value="1"/>
</dbReference>
<dbReference type="Pfam" id="PF00698">
    <property type="entry name" value="Acyl_transf_1"/>
    <property type="match status" value="1"/>
</dbReference>
<dbReference type="Pfam" id="PF16197">
    <property type="entry name" value="KAsynt_C_assoc"/>
    <property type="match status" value="1"/>
</dbReference>
<dbReference type="SMART" id="SM00827">
    <property type="entry name" value="PKS_AT"/>
    <property type="match status" value="1"/>
</dbReference>
<dbReference type="GO" id="GO:0030639">
    <property type="term" value="P:polyketide biosynthetic process"/>
    <property type="evidence" value="ECO:0007669"/>
    <property type="project" value="UniProtKB-ARBA"/>
</dbReference>
<keyword evidence="7" id="KW-0012">Acyltransferase</keyword>
<evidence type="ECO:0000259" key="8">
    <source>
        <dbReference type="PROSITE" id="PS52004"/>
    </source>
</evidence>
<dbReference type="PROSITE" id="PS00606">
    <property type="entry name" value="KS3_1"/>
    <property type="match status" value="1"/>
</dbReference>
<dbReference type="SMART" id="SM00825">
    <property type="entry name" value="PKS_KS"/>
    <property type="match status" value="1"/>
</dbReference>
<protein>
    <submittedName>
        <fullName evidence="9">Type I polyketide synthase</fullName>
    </submittedName>
</protein>
<dbReference type="InterPro" id="IPR020841">
    <property type="entry name" value="PKS_Beta-ketoAc_synthase_dom"/>
</dbReference>
<dbReference type="InterPro" id="IPR014031">
    <property type="entry name" value="Ketoacyl_synth_C"/>
</dbReference>
<dbReference type="GO" id="GO:0017000">
    <property type="term" value="P:antibiotic biosynthetic process"/>
    <property type="evidence" value="ECO:0007669"/>
    <property type="project" value="UniProtKB-KW"/>
</dbReference>
<accession>A0A563EJ78</accession>
<dbReference type="PANTHER" id="PTHR43775:SF51">
    <property type="entry name" value="INACTIVE PHENOLPHTHIOCEROL SYNTHESIS POLYKETIDE SYNTHASE TYPE I PKS1-RELATED"/>
    <property type="match status" value="1"/>
</dbReference>
<gene>
    <name evidence="9" type="ORF">FKR81_35080</name>
</gene>
<dbReference type="InterPro" id="IPR032821">
    <property type="entry name" value="PKS_assoc"/>
</dbReference>
<dbReference type="InterPro" id="IPR016039">
    <property type="entry name" value="Thiolase-like"/>
</dbReference>
<organism evidence="9 10">
    <name type="scientific">Lentzea tibetensis</name>
    <dbReference type="NCBI Taxonomy" id="2591470"/>
    <lineage>
        <taxon>Bacteria</taxon>
        <taxon>Bacillati</taxon>
        <taxon>Actinomycetota</taxon>
        <taxon>Actinomycetes</taxon>
        <taxon>Pseudonocardiales</taxon>
        <taxon>Pseudonocardiaceae</taxon>
        <taxon>Lentzea</taxon>
    </lineage>
</organism>
<dbReference type="FunFam" id="3.40.47.10:FF:000019">
    <property type="entry name" value="Polyketide synthase type I"/>
    <property type="match status" value="1"/>
</dbReference>
<dbReference type="Pfam" id="PF02801">
    <property type="entry name" value="Ketoacyl-synt_C"/>
    <property type="match status" value="1"/>
</dbReference>
<dbReference type="SUPFAM" id="SSF55048">
    <property type="entry name" value="Probable ACP-binding domain of malonyl-CoA ACP transacylase"/>
    <property type="match status" value="1"/>
</dbReference>
<dbReference type="SUPFAM" id="SSF52151">
    <property type="entry name" value="FabD/lysophospholipase-like"/>
    <property type="match status" value="1"/>
</dbReference>
<reference evidence="9 10" key="1">
    <citation type="submission" date="2019-07" db="EMBL/GenBank/DDBJ databases">
        <title>Lentzea xizangensis sp. nov., isolated from Qinghai-Tibetan Plateau Soils.</title>
        <authorList>
            <person name="Huang J."/>
        </authorList>
    </citation>
    <scope>NUCLEOTIDE SEQUENCE [LARGE SCALE GENOMIC DNA]</scope>
    <source>
        <strain evidence="9 10">FXJ1.1311</strain>
    </source>
</reference>
<keyword evidence="5" id="KW-0045">Antibiotic biosynthesis</keyword>
<dbReference type="InterPro" id="IPR018201">
    <property type="entry name" value="Ketoacyl_synth_AS"/>
</dbReference>
<dbReference type="OrthoDB" id="9778690at2"/>
<name>A0A563EJ78_9PSEU</name>
<dbReference type="InterPro" id="IPR050091">
    <property type="entry name" value="PKS_NRPS_Biosynth_Enz"/>
</dbReference>
<comment type="caution">
    <text evidence="9">The sequence shown here is derived from an EMBL/GenBank/DDBJ whole genome shotgun (WGS) entry which is preliminary data.</text>
</comment>
<dbReference type="GO" id="GO:0004312">
    <property type="term" value="F:fatty acid synthase activity"/>
    <property type="evidence" value="ECO:0007669"/>
    <property type="project" value="TreeGrafter"/>
</dbReference>
<dbReference type="InterPro" id="IPR001227">
    <property type="entry name" value="Ac_transferase_dom_sf"/>
</dbReference>
<dbReference type="EMBL" id="VOBR01000031">
    <property type="protein sequence ID" value="TWP46691.1"/>
    <property type="molecule type" value="Genomic_DNA"/>
</dbReference>
<dbReference type="Pfam" id="PF00109">
    <property type="entry name" value="ketoacyl-synt"/>
    <property type="match status" value="1"/>
</dbReference>
<dbReference type="Gene3D" id="3.30.70.3290">
    <property type="match status" value="1"/>
</dbReference>
<keyword evidence="6" id="KW-0511">Multifunctional enzyme</keyword>
<proteinExistence type="predicted"/>
<keyword evidence="4" id="KW-0808">Transferase</keyword>
<dbReference type="InterPro" id="IPR014043">
    <property type="entry name" value="Acyl_transferase_dom"/>
</dbReference>
<evidence type="ECO:0000256" key="2">
    <source>
        <dbReference type="ARBA" id="ARBA00022450"/>
    </source>
</evidence>
<dbReference type="InterPro" id="IPR016035">
    <property type="entry name" value="Acyl_Trfase/lysoPLipase"/>
</dbReference>
<dbReference type="SUPFAM" id="SSF53901">
    <property type="entry name" value="Thiolase-like"/>
    <property type="match status" value="1"/>
</dbReference>
<dbReference type="FunFam" id="3.40.366.10:FF:000002">
    <property type="entry name" value="Probable polyketide synthase 2"/>
    <property type="match status" value="1"/>
</dbReference>
<evidence type="ECO:0000256" key="6">
    <source>
        <dbReference type="ARBA" id="ARBA00023268"/>
    </source>
</evidence>
<dbReference type="GO" id="GO:0004315">
    <property type="term" value="F:3-oxoacyl-[acyl-carrier-protein] synthase activity"/>
    <property type="evidence" value="ECO:0007669"/>
    <property type="project" value="InterPro"/>
</dbReference>
<keyword evidence="2" id="KW-0596">Phosphopantetheine</keyword>